<dbReference type="AlphaFoldDB" id="A0A553JM08"/>
<evidence type="ECO:0000256" key="1">
    <source>
        <dbReference type="SAM" id="Phobius"/>
    </source>
</evidence>
<keyword evidence="1" id="KW-1133">Transmembrane helix</keyword>
<keyword evidence="1" id="KW-0472">Membrane</keyword>
<evidence type="ECO:0000313" key="3">
    <source>
        <dbReference type="Proteomes" id="UP000318126"/>
    </source>
</evidence>
<keyword evidence="3" id="KW-1185">Reference proteome</keyword>
<accession>A0A553JM08</accession>
<dbReference type="Proteomes" id="UP000318126">
    <property type="component" value="Unassembled WGS sequence"/>
</dbReference>
<dbReference type="EMBL" id="VKGK01000018">
    <property type="protein sequence ID" value="TRY13502.1"/>
    <property type="molecule type" value="Genomic_DNA"/>
</dbReference>
<keyword evidence="1" id="KW-0812">Transmembrane</keyword>
<protein>
    <submittedName>
        <fullName evidence="2">Uncharacterized protein</fullName>
    </submittedName>
</protein>
<feature type="transmembrane region" description="Helical" evidence="1">
    <location>
        <begin position="29"/>
        <end position="49"/>
    </location>
</feature>
<evidence type="ECO:0000313" key="2">
    <source>
        <dbReference type="EMBL" id="TRY13502.1"/>
    </source>
</evidence>
<dbReference type="OrthoDB" id="6402556at2"/>
<name>A0A553JM08_SHEHA</name>
<organism evidence="2 3">
    <name type="scientific">Shewanella hanedai</name>
    <name type="common">Alteromonas hanedai</name>
    <dbReference type="NCBI Taxonomy" id="25"/>
    <lineage>
        <taxon>Bacteria</taxon>
        <taxon>Pseudomonadati</taxon>
        <taxon>Pseudomonadota</taxon>
        <taxon>Gammaproteobacteria</taxon>
        <taxon>Alteromonadales</taxon>
        <taxon>Shewanellaceae</taxon>
        <taxon>Shewanella</taxon>
    </lineage>
</organism>
<reference evidence="3" key="1">
    <citation type="submission" date="2019-07" db="EMBL/GenBank/DDBJ databases">
        <title>Shewanella sp. YLB-08 draft genomic sequence.</title>
        <authorList>
            <person name="Yu L."/>
        </authorList>
    </citation>
    <scope>NUCLEOTIDE SEQUENCE [LARGE SCALE GENOMIC DNA]</scope>
    <source>
        <strain evidence="3">JCM 20706</strain>
    </source>
</reference>
<gene>
    <name evidence="2" type="ORF">FN961_14765</name>
</gene>
<comment type="caution">
    <text evidence="2">The sequence shown here is derived from an EMBL/GenBank/DDBJ whole genome shotgun (WGS) entry which is preliminary data.</text>
</comment>
<sequence length="64" mass="7248">MGSIHNYYLVGFILLSAILNAFIENESIGIKLLCLLLLFTTFVFASLFHSLRVKVAKEKTENIE</sequence>
<feature type="transmembrane region" description="Helical" evidence="1">
    <location>
        <begin position="7"/>
        <end position="23"/>
    </location>
</feature>
<proteinExistence type="predicted"/>